<organism evidence="3 4">
    <name type="scientific">Kushneria aurantia</name>
    <dbReference type="NCBI Taxonomy" id="504092"/>
    <lineage>
        <taxon>Bacteria</taxon>
        <taxon>Pseudomonadati</taxon>
        <taxon>Pseudomonadota</taxon>
        <taxon>Gammaproteobacteria</taxon>
        <taxon>Oceanospirillales</taxon>
        <taxon>Halomonadaceae</taxon>
        <taxon>Kushneria</taxon>
    </lineage>
</organism>
<dbReference type="EMBL" id="JBHLVX010000020">
    <property type="protein sequence ID" value="MFC0267496.1"/>
    <property type="molecule type" value="Genomic_DNA"/>
</dbReference>
<proteinExistence type="predicted"/>
<dbReference type="InterPro" id="IPR050229">
    <property type="entry name" value="GlpE_sulfurtransferase"/>
</dbReference>
<feature type="domain" description="Rhodanese" evidence="2">
    <location>
        <begin position="49"/>
        <end position="139"/>
    </location>
</feature>
<dbReference type="PANTHER" id="PTHR43031">
    <property type="entry name" value="FAD-DEPENDENT OXIDOREDUCTASE"/>
    <property type="match status" value="1"/>
</dbReference>
<feature type="transmembrane region" description="Helical" evidence="1">
    <location>
        <begin position="12"/>
        <end position="29"/>
    </location>
</feature>
<dbReference type="Proteomes" id="UP001589814">
    <property type="component" value="Unassembled WGS sequence"/>
</dbReference>
<evidence type="ECO:0000259" key="2">
    <source>
        <dbReference type="PROSITE" id="PS50206"/>
    </source>
</evidence>
<dbReference type="PROSITE" id="PS50206">
    <property type="entry name" value="RHODANESE_3"/>
    <property type="match status" value="1"/>
</dbReference>
<name>A0ABV6G1I1_9GAMM</name>
<keyword evidence="1" id="KW-0472">Membrane</keyword>
<protein>
    <submittedName>
        <fullName evidence="3">Rhodanese-like domain-containing protein</fullName>
    </submittedName>
</protein>
<sequence length="140" mass="15138">MIDQLLEFAQNHLFLVGAFVVVLLAWLSFEARRSASGGVSCGEATGLINRDDAVVLDVREAKEFKAGHIAGAVNIPADKLDSSMNRLEKHRDKPIIVVDKMGQHSGGVVTKLHKAGFDGARRLKGGHSQWQADGLPVVTR</sequence>
<evidence type="ECO:0000313" key="3">
    <source>
        <dbReference type="EMBL" id="MFC0267496.1"/>
    </source>
</evidence>
<dbReference type="CDD" id="cd00158">
    <property type="entry name" value="RHOD"/>
    <property type="match status" value="1"/>
</dbReference>
<dbReference type="RefSeq" id="WP_019950410.1">
    <property type="nucleotide sequence ID" value="NZ_JBHLVX010000020.1"/>
</dbReference>
<dbReference type="InterPro" id="IPR001763">
    <property type="entry name" value="Rhodanese-like_dom"/>
</dbReference>
<comment type="caution">
    <text evidence="3">The sequence shown here is derived from an EMBL/GenBank/DDBJ whole genome shotgun (WGS) entry which is preliminary data.</text>
</comment>
<accession>A0ABV6G1I1</accession>
<keyword evidence="4" id="KW-1185">Reference proteome</keyword>
<reference evidence="3 4" key="1">
    <citation type="submission" date="2024-09" db="EMBL/GenBank/DDBJ databases">
        <authorList>
            <person name="Sun Q."/>
            <person name="Mori K."/>
        </authorList>
    </citation>
    <scope>NUCLEOTIDE SEQUENCE [LARGE SCALE GENOMIC DNA]</scope>
    <source>
        <strain evidence="3 4">CCM 7415</strain>
    </source>
</reference>
<dbReference type="Pfam" id="PF00581">
    <property type="entry name" value="Rhodanese"/>
    <property type="match status" value="1"/>
</dbReference>
<dbReference type="SUPFAM" id="SSF52821">
    <property type="entry name" value="Rhodanese/Cell cycle control phosphatase"/>
    <property type="match status" value="1"/>
</dbReference>
<evidence type="ECO:0000256" key="1">
    <source>
        <dbReference type="SAM" id="Phobius"/>
    </source>
</evidence>
<keyword evidence="1" id="KW-0812">Transmembrane</keyword>
<keyword evidence="1" id="KW-1133">Transmembrane helix</keyword>
<evidence type="ECO:0000313" key="4">
    <source>
        <dbReference type="Proteomes" id="UP001589814"/>
    </source>
</evidence>
<dbReference type="PANTHER" id="PTHR43031:SF18">
    <property type="entry name" value="RHODANESE-RELATED SULFURTRANSFERASES"/>
    <property type="match status" value="1"/>
</dbReference>
<dbReference type="SMART" id="SM00450">
    <property type="entry name" value="RHOD"/>
    <property type="match status" value="1"/>
</dbReference>
<gene>
    <name evidence="3" type="ORF">ACFFHW_05710</name>
</gene>
<dbReference type="Gene3D" id="3.40.250.10">
    <property type="entry name" value="Rhodanese-like domain"/>
    <property type="match status" value="1"/>
</dbReference>
<dbReference type="InterPro" id="IPR036873">
    <property type="entry name" value="Rhodanese-like_dom_sf"/>
</dbReference>